<dbReference type="InterPro" id="IPR036252">
    <property type="entry name" value="Proteasome_activ_sf"/>
</dbReference>
<keyword evidence="4" id="KW-1185">Reference proteome</keyword>
<feature type="compositionally biased region" description="Low complexity" evidence="1">
    <location>
        <begin position="24"/>
        <end position="35"/>
    </location>
</feature>
<dbReference type="Pfam" id="PF02252">
    <property type="entry name" value="PA28_C"/>
    <property type="match status" value="1"/>
</dbReference>
<dbReference type="EMBL" id="NJHN03000095">
    <property type="protein sequence ID" value="KAH9416213.1"/>
    <property type="molecule type" value="Genomic_DNA"/>
</dbReference>
<evidence type="ECO:0000313" key="3">
    <source>
        <dbReference type="EMBL" id="KAH9416213.1"/>
    </source>
</evidence>
<proteinExistence type="predicted"/>
<name>A0ABQ8J0X4_DERPT</name>
<feature type="compositionally biased region" description="Basic and acidic residues" evidence="1">
    <location>
        <begin position="39"/>
        <end position="58"/>
    </location>
</feature>
<dbReference type="SUPFAM" id="SSF47216">
    <property type="entry name" value="Proteasome activator"/>
    <property type="match status" value="1"/>
</dbReference>
<organism evidence="3 4">
    <name type="scientific">Dermatophagoides pteronyssinus</name>
    <name type="common">European house dust mite</name>
    <dbReference type="NCBI Taxonomy" id="6956"/>
    <lineage>
        <taxon>Eukaryota</taxon>
        <taxon>Metazoa</taxon>
        <taxon>Ecdysozoa</taxon>
        <taxon>Arthropoda</taxon>
        <taxon>Chelicerata</taxon>
        <taxon>Arachnida</taxon>
        <taxon>Acari</taxon>
        <taxon>Acariformes</taxon>
        <taxon>Sarcoptiformes</taxon>
        <taxon>Astigmata</taxon>
        <taxon>Psoroptidia</taxon>
        <taxon>Analgoidea</taxon>
        <taxon>Pyroglyphidae</taxon>
        <taxon>Dermatophagoidinae</taxon>
        <taxon>Dermatophagoides</taxon>
    </lineage>
</organism>
<feature type="domain" description="Proteasome activator PA28 C-terminal" evidence="2">
    <location>
        <begin position="194"/>
        <end position="330"/>
    </location>
</feature>
<gene>
    <name evidence="3" type="ORF">DERP_000712</name>
</gene>
<reference evidence="3 4" key="2">
    <citation type="journal article" date="2022" name="Mol. Biol. Evol.">
        <title>Comparative Genomics Reveals Insights into the Divergent Evolution of Astigmatic Mites and Household Pest Adaptations.</title>
        <authorList>
            <person name="Xiong Q."/>
            <person name="Wan A.T."/>
            <person name="Liu X."/>
            <person name="Fung C.S."/>
            <person name="Xiao X."/>
            <person name="Malainual N."/>
            <person name="Hou J."/>
            <person name="Wang L."/>
            <person name="Wang M."/>
            <person name="Yang K.Y."/>
            <person name="Cui Y."/>
            <person name="Leung E.L."/>
            <person name="Nong W."/>
            <person name="Shin S.K."/>
            <person name="Au S.W."/>
            <person name="Jeong K.Y."/>
            <person name="Chew F.T."/>
            <person name="Hui J.H."/>
            <person name="Leung T.F."/>
            <person name="Tungtrongchitr A."/>
            <person name="Zhong N."/>
            <person name="Liu Z."/>
            <person name="Tsui S.K."/>
        </authorList>
    </citation>
    <scope>NUCLEOTIDE SEQUENCE [LARGE SCALE GENOMIC DNA]</scope>
    <source>
        <strain evidence="3">Derp</strain>
    </source>
</reference>
<comment type="caution">
    <text evidence="3">The sequence shown here is derived from an EMBL/GenBank/DDBJ whole genome shotgun (WGS) entry which is preliminary data.</text>
</comment>
<feature type="region of interest" description="Disordered" evidence="1">
    <location>
        <begin position="1"/>
        <end position="60"/>
    </location>
</feature>
<evidence type="ECO:0000256" key="1">
    <source>
        <dbReference type="SAM" id="MobiDB-lite"/>
    </source>
</evidence>
<dbReference type="InterPro" id="IPR003186">
    <property type="entry name" value="PA28_C"/>
</dbReference>
<evidence type="ECO:0000259" key="2">
    <source>
        <dbReference type="Pfam" id="PF02252"/>
    </source>
</evidence>
<protein>
    <recommendedName>
        <fullName evidence="2">Proteasome activator PA28 C-terminal domain-containing protein</fullName>
    </recommendedName>
</protein>
<sequence length="369" mass="44202">MDAEKVQIQKKQEKQDQKSMEFIKQNVKQQQQSSKTTKKNNEIVKKNIDSKSKPKSDNKNSLFTCQHDKLIGLEMKKFIQNIFIDNIESIINQWLPEIIIELDNFIQQKLLQTINNEIMFEKFIELSIKELNENFPFVYNNNNKDKNDVIKRLNKLYQNDNTIECCCSSMNENKQQQFSKGCYYWPNKQPILMNRLYYELFKQLRSIFKRIEQKLWKLTISIELLRPNIQDSNQTVRRAQRILLKKLKFIKNSLIKSMIIEPNTWLNYSRERLKILTKIFSYPQIIDHYEQLKYFERQQCLYLINGTKQIMLSLLVLHDLLMKNYDYIEHSNSFYTCTCKSSTTSSRSSLLRSSLLFGQNNSDSMMMFN</sequence>
<dbReference type="InterPro" id="IPR036997">
    <property type="entry name" value="PA28_C_sf"/>
</dbReference>
<evidence type="ECO:0000313" key="4">
    <source>
        <dbReference type="Proteomes" id="UP000887458"/>
    </source>
</evidence>
<reference evidence="3 4" key="1">
    <citation type="journal article" date="2018" name="J. Allergy Clin. Immunol.">
        <title>High-quality assembly of Dermatophagoides pteronyssinus genome and transcriptome reveals a wide range of novel allergens.</title>
        <authorList>
            <person name="Liu X.Y."/>
            <person name="Yang K.Y."/>
            <person name="Wang M.Q."/>
            <person name="Kwok J.S."/>
            <person name="Zeng X."/>
            <person name="Yang Z."/>
            <person name="Xiao X.J."/>
            <person name="Lau C.P."/>
            <person name="Li Y."/>
            <person name="Huang Z.M."/>
            <person name="Ba J.G."/>
            <person name="Yim A.K."/>
            <person name="Ouyang C.Y."/>
            <person name="Ngai S.M."/>
            <person name="Chan T.F."/>
            <person name="Leung E.L."/>
            <person name="Liu L."/>
            <person name="Liu Z.G."/>
            <person name="Tsui S.K."/>
        </authorList>
    </citation>
    <scope>NUCLEOTIDE SEQUENCE [LARGE SCALE GENOMIC DNA]</scope>
    <source>
        <strain evidence="3">Derp</strain>
    </source>
</reference>
<accession>A0ABQ8J0X4</accession>
<dbReference type="Proteomes" id="UP000887458">
    <property type="component" value="Unassembled WGS sequence"/>
</dbReference>
<feature type="compositionally biased region" description="Basic and acidic residues" evidence="1">
    <location>
        <begin position="1"/>
        <end position="21"/>
    </location>
</feature>
<dbReference type="Gene3D" id="1.20.120.180">
    <property type="entry name" value="Proteasome activator pa28, C-terminal domain"/>
    <property type="match status" value="1"/>
</dbReference>